<gene>
    <name evidence="7" type="primary">ybeY</name>
    <name evidence="8" type="ORF">A3D49_02230</name>
</gene>
<dbReference type="GO" id="GO:0004222">
    <property type="term" value="F:metalloendopeptidase activity"/>
    <property type="evidence" value="ECO:0007669"/>
    <property type="project" value="InterPro"/>
</dbReference>
<keyword evidence="6 7" id="KW-0862">Zinc</keyword>
<dbReference type="GO" id="GO:0005737">
    <property type="term" value="C:cytoplasm"/>
    <property type="evidence" value="ECO:0007669"/>
    <property type="project" value="UniProtKB-SubCell"/>
</dbReference>
<dbReference type="InterPro" id="IPR023091">
    <property type="entry name" value="MetalPrtase_cat_dom_sf_prd"/>
</dbReference>
<comment type="subcellular location">
    <subcellularLocation>
        <location evidence="7">Cytoplasm</location>
    </subcellularLocation>
</comment>
<comment type="similarity">
    <text evidence="1 7">Belongs to the endoribonuclease YbeY family.</text>
</comment>
<keyword evidence="7" id="KW-0698">rRNA processing</keyword>
<evidence type="ECO:0000256" key="4">
    <source>
        <dbReference type="ARBA" id="ARBA00022759"/>
    </source>
</evidence>
<dbReference type="HAMAP" id="MF_00009">
    <property type="entry name" value="Endoribonucl_YbeY"/>
    <property type="match status" value="1"/>
</dbReference>
<dbReference type="Gene3D" id="3.40.390.30">
    <property type="entry name" value="Metalloproteases ('zincins'), catalytic domain"/>
    <property type="match status" value="1"/>
</dbReference>
<keyword evidence="5 7" id="KW-0378">Hydrolase</keyword>
<evidence type="ECO:0000256" key="5">
    <source>
        <dbReference type="ARBA" id="ARBA00022801"/>
    </source>
</evidence>
<evidence type="ECO:0000313" key="9">
    <source>
        <dbReference type="Proteomes" id="UP000177279"/>
    </source>
</evidence>
<keyword evidence="2 7" id="KW-0540">Nuclease</keyword>
<dbReference type="AlphaFoldDB" id="A0A1G2TJV6"/>
<dbReference type="Proteomes" id="UP000177279">
    <property type="component" value="Unassembled WGS sequence"/>
</dbReference>
<protein>
    <recommendedName>
        <fullName evidence="7">Endoribonuclease YbeY</fullName>
        <ecNumber evidence="7">3.1.-.-</ecNumber>
    </recommendedName>
</protein>
<comment type="function">
    <text evidence="7">Single strand-specific metallo-endoribonuclease involved in late-stage 70S ribosome quality control and in maturation of the 3' terminus of the 16S rRNA.</text>
</comment>
<keyword evidence="4 7" id="KW-0255">Endonuclease</keyword>
<evidence type="ECO:0000256" key="1">
    <source>
        <dbReference type="ARBA" id="ARBA00010875"/>
    </source>
</evidence>
<organism evidence="8 9">
    <name type="scientific">Candidatus Zambryskibacteria bacterium RIFCSPHIGHO2_02_FULL_43_37</name>
    <dbReference type="NCBI Taxonomy" id="1802749"/>
    <lineage>
        <taxon>Bacteria</taxon>
        <taxon>Candidatus Zambryskiibacteriota</taxon>
    </lineage>
</organism>
<feature type="binding site" evidence="7">
    <location>
        <position position="85"/>
    </location>
    <ligand>
        <name>Zn(2+)</name>
        <dbReference type="ChEBI" id="CHEBI:29105"/>
        <note>catalytic</note>
    </ligand>
</feature>
<dbReference type="GO" id="GO:0006364">
    <property type="term" value="P:rRNA processing"/>
    <property type="evidence" value="ECO:0007669"/>
    <property type="project" value="UniProtKB-UniRule"/>
</dbReference>
<dbReference type="InterPro" id="IPR002036">
    <property type="entry name" value="YbeY"/>
</dbReference>
<dbReference type="EC" id="3.1.-.-" evidence="7"/>
<comment type="cofactor">
    <cofactor evidence="7">
        <name>Zn(2+)</name>
        <dbReference type="ChEBI" id="CHEBI:29105"/>
    </cofactor>
    <text evidence="7">Binds 1 zinc ion.</text>
</comment>
<dbReference type="GO" id="GO:0008270">
    <property type="term" value="F:zinc ion binding"/>
    <property type="evidence" value="ECO:0007669"/>
    <property type="project" value="UniProtKB-UniRule"/>
</dbReference>
<dbReference type="EMBL" id="MHVS01000003">
    <property type="protein sequence ID" value="OHA96901.1"/>
    <property type="molecule type" value="Genomic_DNA"/>
</dbReference>
<dbReference type="Pfam" id="PF02130">
    <property type="entry name" value="YbeY"/>
    <property type="match status" value="1"/>
</dbReference>
<dbReference type="GO" id="GO:0004521">
    <property type="term" value="F:RNA endonuclease activity"/>
    <property type="evidence" value="ECO:0007669"/>
    <property type="project" value="UniProtKB-UniRule"/>
</dbReference>
<keyword evidence="3 7" id="KW-0479">Metal-binding</keyword>
<evidence type="ECO:0000256" key="3">
    <source>
        <dbReference type="ARBA" id="ARBA00022723"/>
    </source>
</evidence>
<evidence type="ECO:0000256" key="6">
    <source>
        <dbReference type="ARBA" id="ARBA00022833"/>
    </source>
</evidence>
<sequence>MNPKFKKIKDEILGKKYELSLVFCGNALSRKLNRIYRGKDKPTNVLSFPLSKNSGEIFINLSKIGEFSPAHLFIHGCLHLKGMRHGSKMEKVEKQLLKKWLVKSQSA</sequence>
<keyword evidence="7" id="KW-0963">Cytoplasm</keyword>
<comment type="caution">
    <text evidence="8">The sequence shown here is derived from an EMBL/GenBank/DDBJ whole genome shotgun (WGS) entry which is preliminary data.</text>
</comment>
<reference evidence="8 9" key="1">
    <citation type="journal article" date="2016" name="Nat. Commun.">
        <title>Thousands of microbial genomes shed light on interconnected biogeochemical processes in an aquifer system.</title>
        <authorList>
            <person name="Anantharaman K."/>
            <person name="Brown C.T."/>
            <person name="Hug L.A."/>
            <person name="Sharon I."/>
            <person name="Castelle C.J."/>
            <person name="Probst A.J."/>
            <person name="Thomas B.C."/>
            <person name="Singh A."/>
            <person name="Wilkins M.J."/>
            <person name="Karaoz U."/>
            <person name="Brodie E.L."/>
            <person name="Williams K.H."/>
            <person name="Hubbard S.S."/>
            <person name="Banfield J.F."/>
        </authorList>
    </citation>
    <scope>NUCLEOTIDE SEQUENCE [LARGE SCALE GENOMIC DNA]</scope>
</reference>
<proteinExistence type="inferred from homology"/>
<evidence type="ECO:0000313" key="8">
    <source>
        <dbReference type="EMBL" id="OHA96901.1"/>
    </source>
</evidence>
<keyword evidence="7" id="KW-0690">Ribosome biogenesis</keyword>
<dbReference type="SUPFAM" id="SSF55486">
    <property type="entry name" value="Metalloproteases ('zincins'), catalytic domain"/>
    <property type="match status" value="1"/>
</dbReference>
<evidence type="ECO:0000256" key="7">
    <source>
        <dbReference type="HAMAP-Rule" id="MF_00009"/>
    </source>
</evidence>
<name>A0A1G2TJV6_9BACT</name>
<evidence type="ECO:0000256" key="2">
    <source>
        <dbReference type="ARBA" id="ARBA00022722"/>
    </source>
</evidence>
<feature type="binding site" evidence="7">
    <location>
        <position position="79"/>
    </location>
    <ligand>
        <name>Zn(2+)</name>
        <dbReference type="ChEBI" id="CHEBI:29105"/>
        <note>catalytic</note>
    </ligand>
</feature>
<accession>A0A1G2TJV6</accession>
<feature type="binding site" evidence="7">
    <location>
        <position position="75"/>
    </location>
    <ligand>
        <name>Zn(2+)</name>
        <dbReference type="ChEBI" id="CHEBI:29105"/>
        <note>catalytic</note>
    </ligand>
</feature>